<protein>
    <submittedName>
        <fullName evidence="1">Uncharacterized protein</fullName>
    </submittedName>
</protein>
<dbReference type="RefSeq" id="WP_320188766.1">
    <property type="nucleotide sequence ID" value="NZ_CP192771.1"/>
</dbReference>
<dbReference type="Proteomes" id="UP001277561">
    <property type="component" value="Unassembled WGS sequence"/>
</dbReference>
<comment type="caution">
    <text evidence="1">The sequence shown here is derived from an EMBL/GenBank/DDBJ whole genome shotgun (WGS) entry which is preliminary data.</text>
</comment>
<gene>
    <name evidence="1" type="ORF">RMS29_25960</name>
</gene>
<name>A0ABU4W7D2_9HYPH</name>
<organism evidence="1 2">
    <name type="scientific">Agrobacterium rosae</name>
    <dbReference type="NCBI Taxonomy" id="1972867"/>
    <lineage>
        <taxon>Bacteria</taxon>
        <taxon>Pseudomonadati</taxon>
        <taxon>Pseudomonadota</taxon>
        <taxon>Alphaproteobacteria</taxon>
        <taxon>Hyphomicrobiales</taxon>
        <taxon>Rhizobiaceae</taxon>
        <taxon>Rhizobium/Agrobacterium group</taxon>
        <taxon>Agrobacterium</taxon>
    </lineage>
</organism>
<keyword evidence="2" id="KW-1185">Reference proteome</keyword>
<evidence type="ECO:0000313" key="2">
    <source>
        <dbReference type="Proteomes" id="UP001277561"/>
    </source>
</evidence>
<accession>A0ABU4W7D2</accession>
<reference evidence="1" key="1">
    <citation type="journal article" date="2023" name="Phytobiomes J">
        <title>Deciphering the key players within the bacterial microbiota associated with aerial crown gall tumors on rhododendron: Insights into the gallobiome.</title>
        <authorList>
            <person name="Kuzmanovic N."/>
            <person name="Nesme J."/>
            <person name="Wolf J."/>
            <person name="Neumann-Schaal M."/>
            <person name="Petersen J."/>
            <person name="Fernandez-Gnecco G."/>
            <person name="Sproeer C."/>
            <person name="Bunk B."/>
            <person name="Overmann J."/>
            <person name="Sorensen S.J."/>
            <person name="Idczak E."/>
            <person name="Smalla K."/>
        </authorList>
    </citation>
    <scope>NUCLEOTIDE SEQUENCE [LARGE SCALE GENOMIC DNA]</scope>
    <source>
        <strain evidence="1">Rho-14.1</strain>
    </source>
</reference>
<sequence>MALHRVGVDLDRFEHSTVLAALRLWQRTACRPDDLEYIACDGGDFTPLSSEQIDELIERINGGA</sequence>
<evidence type="ECO:0000313" key="1">
    <source>
        <dbReference type="EMBL" id="MDX8332655.1"/>
    </source>
</evidence>
<proteinExistence type="predicted"/>
<dbReference type="EMBL" id="JAVRAD010000021">
    <property type="protein sequence ID" value="MDX8332655.1"/>
    <property type="molecule type" value="Genomic_DNA"/>
</dbReference>